<reference evidence="2" key="2">
    <citation type="submission" date="2023-02" db="EMBL/GenBank/DDBJ databases">
        <authorList>
            <consortium name="DOE Joint Genome Institute"/>
            <person name="Mondo S.J."/>
            <person name="Chang Y."/>
            <person name="Wang Y."/>
            <person name="Ahrendt S."/>
            <person name="Andreopoulos W."/>
            <person name="Barry K."/>
            <person name="Beard J."/>
            <person name="Benny G.L."/>
            <person name="Blankenship S."/>
            <person name="Bonito G."/>
            <person name="Cuomo C."/>
            <person name="Desiro A."/>
            <person name="Gervers K.A."/>
            <person name="Hundley H."/>
            <person name="Kuo A."/>
            <person name="LaButti K."/>
            <person name="Lang B.F."/>
            <person name="Lipzen A."/>
            <person name="O'Donnell K."/>
            <person name="Pangilinan J."/>
            <person name="Reynolds N."/>
            <person name="Sandor L."/>
            <person name="Smith M.W."/>
            <person name="Tsang A."/>
            <person name="Grigoriev I.V."/>
            <person name="Stajich J.E."/>
            <person name="Spatafora J.W."/>
        </authorList>
    </citation>
    <scope>NUCLEOTIDE SEQUENCE</scope>
    <source>
        <strain evidence="2">RSA 2281</strain>
    </source>
</reference>
<reference evidence="2" key="1">
    <citation type="journal article" date="2022" name="IScience">
        <title>Evolution of zygomycete secretomes and the origins of terrestrial fungal ecologies.</title>
        <authorList>
            <person name="Chang Y."/>
            <person name="Wang Y."/>
            <person name="Mondo S."/>
            <person name="Ahrendt S."/>
            <person name="Andreopoulos W."/>
            <person name="Barry K."/>
            <person name="Beard J."/>
            <person name="Benny G.L."/>
            <person name="Blankenship S."/>
            <person name="Bonito G."/>
            <person name="Cuomo C."/>
            <person name="Desiro A."/>
            <person name="Gervers K.A."/>
            <person name="Hundley H."/>
            <person name="Kuo A."/>
            <person name="LaButti K."/>
            <person name="Lang B.F."/>
            <person name="Lipzen A."/>
            <person name="O'Donnell K."/>
            <person name="Pangilinan J."/>
            <person name="Reynolds N."/>
            <person name="Sandor L."/>
            <person name="Smith M.E."/>
            <person name="Tsang A."/>
            <person name="Grigoriev I.V."/>
            <person name="Stajich J.E."/>
            <person name="Spatafora J.W."/>
        </authorList>
    </citation>
    <scope>NUCLEOTIDE SEQUENCE</scope>
    <source>
        <strain evidence="2">RSA 2281</strain>
    </source>
</reference>
<keyword evidence="3" id="KW-1185">Reference proteome</keyword>
<evidence type="ECO:0000313" key="2">
    <source>
        <dbReference type="EMBL" id="KAI9256568.1"/>
    </source>
</evidence>
<feature type="chain" id="PRO_5042138584" evidence="1">
    <location>
        <begin position="24"/>
        <end position="108"/>
    </location>
</feature>
<name>A0AAD5PBJ5_9FUNG</name>
<accession>A0AAD5PBJ5</accession>
<keyword evidence="1" id="KW-0732">Signal</keyword>
<evidence type="ECO:0000313" key="3">
    <source>
        <dbReference type="Proteomes" id="UP001209540"/>
    </source>
</evidence>
<dbReference type="AlphaFoldDB" id="A0AAD5PBJ5"/>
<evidence type="ECO:0000256" key="1">
    <source>
        <dbReference type="SAM" id="SignalP"/>
    </source>
</evidence>
<sequence>MASLKNIMTFLPLLLLLITTVYGTFALYGQPPAGVILHADDSKTRSGLLSRDHRCTQFPNKFPANTAQNVGATHCGLWTNDDCTGTLYVVPAHYKINMPNARFGSIIC</sequence>
<protein>
    <submittedName>
        <fullName evidence="2">Uncharacterized protein</fullName>
    </submittedName>
</protein>
<feature type="signal peptide" evidence="1">
    <location>
        <begin position="1"/>
        <end position="23"/>
    </location>
</feature>
<proteinExistence type="predicted"/>
<gene>
    <name evidence="2" type="ORF">BDA99DRAFT_539631</name>
</gene>
<dbReference type="EMBL" id="JAIXMP010000021">
    <property type="protein sequence ID" value="KAI9256568.1"/>
    <property type="molecule type" value="Genomic_DNA"/>
</dbReference>
<organism evidence="2 3">
    <name type="scientific">Phascolomyces articulosus</name>
    <dbReference type="NCBI Taxonomy" id="60185"/>
    <lineage>
        <taxon>Eukaryota</taxon>
        <taxon>Fungi</taxon>
        <taxon>Fungi incertae sedis</taxon>
        <taxon>Mucoromycota</taxon>
        <taxon>Mucoromycotina</taxon>
        <taxon>Mucoromycetes</taxon>
        <taxon>Mucorales</taxon>
        <taxon>Lichtheimiaceae</taxon>
        <taxon>Phascolomyces</taxon>
    </lineage>
</organism>
<comment type="caution">
    <text evidence="2">The sequence shown here is derived from an EMBL/GenBank/DDBJ whole genome shotgun (WGS) entry which is preliminary data.</text>
</comment>
<dbReference type="Proteomes" id="UP001209540">
    <property type="component" value="Unassembled WGS sequence"/>
</dbReference>